<comment type="caution">
    <text evidence="7">The sequence shown here is derived from an EMBL/GenBank/DDBJ whole genome shotgun (WGS) entry which is preliminary data.</text>
</comment>
<dbReference type="PANTHER" id="PTHR21708:SF30">
    <property type="entry name" value="2-DEHYDROPANTOATE 2-REDUCTASE-RELATED"/>
    <property type="match status" value="1"/>
</dbReference>
<dbReference type="PANTHER" id="PTHR21708">
    <property type="entry name" value="PROBABLE 2-DEHYDROPANTOATE 2-REDUCTASE"/>
    <property type="match status" value="1"/>
</dbReference>
<evidence type="ECO:0000313" key="8">
    <source>
        <dbReference type="Proteomes" id="UP001140453"/>
    </source>
</evidence>
<dbReference type="AlphaFoldDB" id="A0A9W8YLN6"/>
<name>A0A9W8YLN6_9PEZI</name>
<reference evidence="7" key="1">
    <citation type="submission" date="2022-10" db="EMBL/GenBank/DDBJ databases">
        <title>Tapping the CABI collections for fungal endophytes: first genome assemblies for Collariella, Neodidymelliopsis, Ascochyta clinopodiicola, Didymella pomorum, Didymosphaeria variabile, Neocosmospora piperis and Neocucurbitaria cava.</title>
        <authorList>
            <person name="Hill R."/>
        </authorList>
    </citation>
    <scope>NUCLEOTIDE SEQUENCE</scope>
    <source>
        <strain evidence="7">IMI 355082</strain>
    </source>
</reference>
<dbReference type="OrthoDB" id="3609at2759"/>
<dbReference type="GO" id="GO:0005737">
    <property type="term" value="C:cytoplasm"/>
    <property type="evidence" value="ECO:0007669"/>
    <property type="project" value="TreeGrafter"/>
</dbReference>
<dbReference type="SUPFAM" id="SSF48179">
    <property type="entry name" value="6-phosphogluconate dehydrogenase C-terminal domain-like"/>
    <property type="match status" value="1"/>
</dbReference>
<dbReference type="InterPro" id="IPR013752">
    <property type="entry name" value="KPA_reductase"/>
</dbReference>
<evidence type="ECO:0000256" key="4">
    <source>
        <dbReference type="RuleBase" id="RU362068"/>
    </source>
</evidence>
<evidence type="ECO:0000256" key="3">
    <source>
        <dbReference type="ARBA" id="ARBA00023002"/>
    </source>
</evidence>
<proteinExistence type="inferred from homology"/>
<organism evidence="7 8">
    <name type="scientific">Gnomoniopsis smithogilvyi</name>
    <dbReference type="NCBI Taxonomy" id="1191159"/>
    <lineage>
        <taxon>Eukaryota</taxon>
        <taxon>Fungi</taxon>
        <taxon>Dikarya</taxon>
        <taxon>Ascomycota</taxon>
        <taxon>Pezizomycotina</taxon>
        <taxon>Sordariomycetes</taxon>
        <taxon>Sordariomycetidae</taxon>
        <taxon>Diaporthales</taxon>
        <taxon>Gnomoniaceae</taxon>
        <taxon>Gnomoniopsis</taxon>
    </lineage>
</organism>
<comment type="function">
    <text evidence="4">Catalyzes the NADPH-dependent reduction of ketopantoate into pantoic acid.</text>
</comment>
<dbReference type="GO" id="GO:0008677">
    <property type="term" value="F:2-dehydropantoate 2-reductase activity"/>
    <property type="evidence" value="ECO:0007669"/>
    <property type="project" value="UniProtKB-EC"/>
</dbReference>
<dbReference type="InterPro" id="IPR003710">
    <property type="entry name" value="ApbA"/>
</dbReference>
<dbReference type="InterPro" id="IPR008927">
    <property type="entry name" value="6-PGluconate_DH-like_C_sf"/>
</dbReference>
<evidence type="ECO:0000256" key="1">
    <source>
        <dbReference type="ARBA" id="ARBA00007870"/>
    </source>
</evidence>
<dbReference type="InterPro" id="IPR036291">
    <property type="entry name" value="NAD(P)-bd_dom_sf"/>
</dbReference>
<dbReference type="GO" id="GO:0015940">
    <property type="term" value="P:pantothenate biosynthetic process"/>
    <property type="evidence" value="ECO:0007669"/>
    <property type="project" value="InterPro"/>
</dbReference>
<dbReference type="NCBIfam" id="TIGR00745">
    <property type="entry name" value="apbA_panE"/>
    <property type="match status" value="1"/>
</dbReference>
<dbReference type="FunFam" id="1.10.1040.10:FF:000017">
    <property type="entry name" value="2-dehydropantoate 2-reductase"/>
    <property type="match status" value="1"/>
</dbReference>
<dbReference type="SUPFAM" id="SSF51735">
    <property type="entry name" value="NAD(P)-binding Rossmann-fold domains"/>
    <property type="match status" value="1"/>
</dbReference>
<dbReference type="InterPro" id="IPR051402">
    <property type="entry name" value="KPR-Related"/>
</dbReference>
<keyword evidence="3 4" id="KW-0560">Oxidoreductase</keyword>
<dbReference type="Gene3D" id="3.40.50.720">
    <property type="entry name" value="NAD(P)-binding Rossmann-like Domain"/>
    <property type="match status" value="1"/>
</dbReference>
<evidence type="ECO:0000313" key="7">
    <source>
        <dbReference type="EMBL" id="KAJ4387819.1"/>
    </source>
</evidence>
<accession>A0A9W8YLN6</accession>
<evidence type="ECO:0000259" key="5">
    <source>
        <dbReference type="Pfam" id="PF02558"/>
    </source>
</evidence>
<keyword evidence="8" id="KW-1185">Reference proteome</keyword>
<evidence type="ECO:0000256" key="2">
    <source>
        <dbReference type="ARBA" id="ARBA00022857"/>
    </source>
</evidence>
<dbReference type="InterPro" id="IPR013328">
    <property type="entry name" value="6PGD_dom2"/>
</dbReference>
<dbReference type="Pfam" id="PF08546">
    <property type="entry name" value="ApbA_C"/>
    <property type="match status" value="1"/>
</dbReference>
<dbReference type="InterPro" id="IPR013332">
    <property type="entry name" value="KPR_N"/>
</dbReference>
<feature type="domain" description="Ketopantoate reductase N-terminal" evidence="5">
    <location>
        <begin position="3"/>
        <end position="148"/>
    </location>
</feature>
<dbReference type="Gene3D" id="1.10.1040.10">
    <property type="entry name" value="N-(1-d-carboxylethyl)-l-norvaline Dehydrogenase, domain 2"/>
    <property type="match status" value="1"/>
</dbReference>
<dbReference type="EMBL" id="JAPEVB010000005">
    <property type="protein sequence ID" value="KAJ4387819.1"/>
    <property type="molecule type" value="Genomic_DNA"/>
</dbReference>
<keyword evidence="2 4" id="KW-0521">NADP</keyword>
<dbReference type="EC" id="1.1.1.169" evidence="4"/>
<feature type="domain" description="Ketopantoate reductase C-terminal" evidence="6">
    <location>
        <begin position="186"/>
        <end position="305"/>
    </location>
</feature>
<protein>
    <recommendedName>
        <fullName evidence="4">2-dehydropantoate 2-reductase</fullName>
        <ecNumber evidence="4">1.1.1.169</ecNumber>
    </recommendedName>
    <alternativeName>
        <fullName evidence="4">Ketopantoate reductase</fullName>
    </alternativeName>
</protein>
<dbReference type="Pfam" id="PF02558">
    <property type="entry name" value="ApbA"/>
    <property type="match status" value="1"/>
</dbReference>
<sequence length="334" mass="37232">MAAFALEKGGKASVTAVLRSSFSIVNKQGFTIKSIEHGEISGWKPSNILHKIPNVADESMEPFDFVVVTTKNVKDVPPSVAEIIAPAITRDHTAILLLQNGLNIDRPIVKAFPSNPVLSGITVMGAKEQPKGTIEHNNYDISYIGAFENPNIPSEKSTAAAKKFVEMYDACPNIKCHYDPDVPFNRWKKLLYNASYNSVATILRMDTARMRFSEHIIDELIRPIMLEIVAIAKAKGVQLPRELVEKIITVDLYESFFKPSMCQDIEKGNYIEFENIIGEPLREAEKLGAPTPTLKVLYSLLKGLQFQVKEANGLVEVPKKSSPELKYGNKDELW</sequence>
<evidence type="ECO:0000259" key="6">
    <source>
        <dbReference type="Pfam" id="PF08546"/>
    </source>
</evidence>
<gene>
    <name evidence="7" type="ORF">N0V93_008422</name>
</gene>
<comment type="similarity">
    <text evidence="1 4">Belongs to the ketopantoate reductase family.</text>
</comment>
<dbReference type="Proteomes" id="UP001140453">
    <property type="component" value="Unassembled WGS sequence"/>
</dbReference>
<comment type="catalytic activity">
    <reaction evidence="4">
        <text>(R)-pantoate + NADP(+) = 2-dehydropantoate + NADPH + H(+)</text>
        <dbReference type="Rhea" id="RHEA:16233"/>
        <dbReference type="ChEBI" id="CHEBI:11561"/>
        <dbReference type="ChEBI" id="CHEBI:15378"/>
        <dbReference type="ChEBI" id="CHEBI:15980"/>
        <dbReference type="ChEBI" id="CHEBI:57783"/>
        <dbReference type="ChEBI" id="CHEBI:58349"/>
        <dbReference type="EC" id="1.1.1.169"/>
    </reaction>
</comment>